<reference evidence="2 3" key="1">
    <citation type="journal article" date="2014" name="Science">
        <title>Plant genetics. Early allopolyploid evolution in the post-Neolithic Brassica napus oilseed genome.</title>
        <authorList>
            <person name="Chalhoub B."/>
            <person name="Denoeud F."/>
            <person name="Liu S."/>
            <person name="Parkin I.A."/>
            <person name="Tang H."/>
            <person name="Wang X."/>
            <person name="Chiquet J."/>
            <person name="Belcram H."/>
            <person name="Tong C."/>
            <person name="Samans B."/>
            <person name="Correa M."/>
            <person name="Da Silva C."/>
            <person name="Just J."/>
            <person name="Falentin C."/>
            <person name="Koh C.S."/>
            <person name="Le Clainche I."/>
            <person name="Bernard M."/>
            <person name="Bento P."/>
            <person name="Noel B."/>
            <person name="Labadie K."/>
            <person name="Alberti A."/>
            <person name="Charles M."/>
            <person name="Arnaud D."/>
            <person name="Guo H."/>
            <person name="Daviaud C."/>
            <person name="Alamery S."/>
            <person name="Jabbari K."/>
            <person name="Zhao M."/>
            <person name="Edger P.P."/>
            <person name="Chelaifa H."/>
            <person name="Tack D."/>
            <person name="Lassalle G."/>
            <person name="Mestiri I."/>
            <person name="Schnel N."/>
            <person name="Le Paslier M.C."/>
            <person name="Fan G."/>
            <person name="Renault V."/>
            <person name="Bayer P.E."/>
            <person name="Golicz A.A."/>
            <person name="Manoli S."/>
            <person name="Lee T.H."/>
            <person name="Thi V.H."/>
            <person name="Chalabi S."/>
            <person name="Hu Q."/>
            <person name="Fan C."/>
            <person name="Tollenaere R."/>
            <person name="Lu Y."/>
            <person name="Battail C."/>
            <person name="Shen J."/>
            <person name="Sidebottom C.H."/>
            <person name="Wang X."/>
            <person name="Canaguier A."/>
            <person name="Chauveau A."/>
            <person name="Berard A."/>
            <person name="Deniot G."/>
            <person name="Guan M."/>
            <person name="Liu Z."/>
            <person name="Sun F."/>
            <person name="Lim Y.P."/>
            <person name="Lyons E."/>
            <person name="Town C.D."/>
            <person name="Bancroft I."/>
            <person name="Wang X."/>
            <person name="Meng J."/>
            <person name="Ma J."/>
            <person name="Pires J.C."/>
            <person name="King G.J."/>
            <person name="Brunel D."/>
            <person name="Delourme R."/>
            <person name="Renard M."/>
            <person name="Aury J.M."/>
            <person name="Adams K.L."/>
            <person name="Batley J."/>
            <person name="Snowdon R.J."/>
            <person name="Tost J."/>
            <person name="Edwards D."/>
            <person name="Zhou Y."/>
            <person name="Hua W."/>
            <person name="Sharpe A.G."/>
            <person name="Paterson A.H."/>
            <person name="Guan C."/>
            <person name="Wincker P."/>
        </authorList>
    </citation>
    <scope>NUCLEOTIDE SEQUENCE [LARGE SCALE GENOMIC DNA]</scope>
    <source>
        <strain evidence="3">cv. Darmor-bzh</strain>
    </source>
</reference>
<organism evidence="2 3">
    <name type="scientific">Brassica napus</name>
    <name type="common">Rape</name>
    <dbReference type="NCBI Taxonomy" id="3708"/>
    <lineage>
        <taxon>Eukaryota</taxon>
        <taxon>Viridiplantae</taxon>
        <taxon>Streptophyta</taxon>
        <taxon>Embryophyta</taxon>
        <taxon>Tracheophyta</taxon>
        <taxon>Spermatophyta</taxon>
        <taxon>Magnoliopsida</taxon>
        <taxon>eudicotyledons</taxon>
        <taxon>Gunneridae</taxon>
        <taxon>Pentapetalae</taxon>
        <taxon>rosids</taxon>
        <taxon>malvids</taxon>
        <taxon>Brassicales</taxon>
        <taxon>Brassicaceae</taxon>
        <taxon>Brassiceae</taxon>
        <taxon>Brassica</taxon>
    </lineage>
</organism>
<reference evidence="1" key="3">
    <citation type="submission" date="2021-01" db="EMBL/GenBank/DDBJ databases">
        <authorList>
            <consortium name="Genoscope - CEA"/>
            <person name="William W."/>
        </authorList>
    </citation>
    <scope>NUCLEOTIDE SEQUENCE</scope>
</reference>
<dbReference type="EMBL" id="LK032264">
    <property type="protein sequence ID" value="CDY30946.1"/>
    <property type="molecule type" value="Genomic_DNA"/>
</dbReference>
<protein>
    <submittedName>
        <fullName evidence="1">(rape) hypothetical protein</fullName>
    </submittedName>
    <submittedName>
        <fullName evidence="2">BnaA06g19670D protein</fullName>
    </submittedName>
</protein>
<sequence length="34" mass="3779">MSATSAEITKTHFRFLLISNCSCIGLQIRHLSSL</sequence>
<dbReference type="Proteomes" id="UP001295469">
    <property type="component" value="Chromosome A06"/>
</dbReference>
<evidence type="ECO:0000313" key="2">
    <source>
        <dbReference type="EMBL" id="CDY30946.1"/>
    </source>
</evidence>
<evidence type="ECO:0000313" key="1">
    <source>
        <dbReference type="EMBL" id="CAF2086901.1"/>
    </source>
</evidence>
<gene>
    <name evidence="2" type="primary">BnaA06g19670D</name>
    <name evidence="1" type="ORF">DARMORV10_A06P26750.1</name>
    <name evidence="2" type="ORF">GSBRNA2T00046512001</name>
</gene>
<keyword evidence="3" id="KW-1185">Reference proteome</keyword>
<dbReference type="PaxDb" id="3708-A0A078GZK4"/>
<proteinExistence type="predicted"/>
<dbReference type="EMBL" id="HG994360">
    <property type="protein sequence ID" value="CAF2086901.1"/>
    <property type="molecule type" value="Genomic_DNA"/>
</dbReference>
<evidence type="ECO:0000313" key="3">
    <source>
        <dbReference type="Proteomes" id="UP000028999"/>
    </source>
</evidence>
<accession>A0A078GZK4</accession>
<dbReference type="Proteomes" id="UP000028999">
    <property type="component" value="Unassembled WGS sequence"/>
</dbReference>
<dbReference type="Gramene" id="CDY30946">
    <property type="protein sequence ID" value="CDY30946"/>
    <property type="gene ID" value="GSBRNA2T00046512001"/>
</dbReference>
<name>A0A078GZK4_BRANA</name>
<dbReference type="AlphaFoldDB" id="A0A078GZK4"/>
<reference evidence="2" key="2">
    <citation type="submission" date="2014-06" db="EMBL/GenBank/DDBJ databases">
        <authorList>
            <person name="Genoscope - CEA"/>
        </authorList>
    </citation>
    <scope>NUCLEOTIDE SEQUENCE</scope>
</reference>